<name>A0ABD3TIM0_SINWO</name>
<feature type="compositionally biased region" description="Polar residues" evidence="3">
    <location>
        <begin position="99"/>
        <end position="117"/>
    </location>
</feature>
<feature type="non-terminal residue" evidence="5">
    <location>
        <position position="330"/>
    </location>
</feature>
<keyword evidence="2" id="KW-0040">ANK repeat</keyword>
<dbReference type="PANTHER" id="PTHR45819">
    <property type="entry name" value="CENTAURIN-GAMMA-1A"/>
    <property type="match status" value="1"/>
</dbReference>
<evidence type="ECO:0000256" key="2">
    <source>
        <dbReference type="ARBA" id="ARBA00023043"/>
    </source>
</evidence>
<dbReference type="AlphaFoldDB" id="A0ABD3TIM0"/>
<keyword evidence="1" id="KW-0479">Metal-binding</keyword>
<evidence type="ECO:0000259" key="4">
    <source>
        <dbReference type="PROSITE" id="PS50003"/>
    </source>
</evidence>
<evidence type="ECO:0000256" key="3">
    <source>
        <dbReference type="SAM" id="MobiDB-lite"/>
    </source>
</evidence>
<dbReference type="Proteomes" id="UP001634394">
    <property type="component" value="Unassembled WGS sequence"/>
</dbReference>
<dbReference type="GO" id="GO:0008270">
    <property type="term" value="F:zinc ion binding"/>
    <property type="evidence" value="ECO:0007669"/>
    <property type="project" value="UniProtKB-KW"/>
</dbReference>
<evidence type="ECO:0000256" key="1">
    <source>
        <dbReference type="ARBA" id="ARBA00022771"/>
    </source>
</evidence>
<accession>A0ABD3TIM0</accession>
<evidence type="ECO:0000313" key="5">
    <source>
        <dbReference type="EMBL" id="KAL3836894.1"/>
    </source>
</evidence>
<dbReference type="SUPFAM" id="SSF50729">
    <property type="entry name" value="PH domain-like"/>
    <property type="match status" value="2"/>
</dbReference>
<dbReference type="EMBL" id="JBJQND010000018">
    <property type="protein sequence ID" value="KAL3836894.1"/>
    <property type="molecule type" value="Genomic_DNA"/>
</dbReference>
<feature type="region of interest" description="Disordered" evidence="3">
    <location>
        <begin position="61"/>
        <end position="195"/>
    </location>
</feature>
<dbReference type="PANTHER" id="PTHR45819:SF5">
    <property type="entry name" value="CENTAURIN-GAMMA-1A"/>
    <property type="match status" value="1"/>
</dbReference>
<dbReference type="PROSITE" id="PS50003">
    <property type="entry name" value="PH_DOMAIN"/>
    <property type="match status" value="1"/>
</dbReference>
<feature type="domain" description="PH" evidence="4">
    <location>
        <begin position="203"/>
        <end position="236"/>
    </location>
</feature>
<feature type="compositionally biased region" description="Polar residues" evidence="3">
    <location>
        <begin position="131"/>
        <end position="166"/>
    </location>
</feature>
<feature type="non-terminal residue" evidence="5">
    <location>
        <position position="1"/>
    </location>
</feature>
<feature type="compositionally biased region" description="Polar residues" evidence="3">
    <location>
        <begin position="79"/>
        <end position="88"/>
    </location>
</feature>
<dbReference type="Gene3D" id="3.40.50.300">
    <property type="entry name" value="P-loop containing nucleotide triphosphate hydrolases"/>
    <property type="match status" value="1"/>
</dbReference>
<dbReference type="Pfam" id="PF00169">
    <property type="entry name" value="PH"/>
    <property type="match status" value="1"/>
</dbReference>
<feature type="compositionally biased region" description="Basic and acidic residues" evidence="3">
    <location>
        <begin position="184"/>
        <end position="195"/>
    </location>
</feature>
<sequence>AISESNPRVIDDTRARKLANDLKRCSYYETCATYGLYVERVFQDACQRIVQLRYPSMPAALTSVPSTPNHSQRPYFPHPTSNTPYDTHSNSSQSTSSSGTIVTAVTPNSSTQSINTPQDDKVEFRELPVSTPLSSRKSKKSSIVQKSNSFSGATETRQFSQTTTPILSRKNSKFLKSHFLSPKNKGEEEKKGEGEKLGSGRVILMKQGYLYKKSHGLNKEWKKKYVTLLDDGRLIYHPSLHDYMDDVHGKEIALVHTTVKIPGQRPSGSRTTSSSQDTNGMSAELNNLSIGGKGLREKENVQLTGYDALREHAPSNIDDAFVISNTSVIS</sequence>
<feature type="compositionally biased region" description="Polar residues" evidence="3">
    <location>
        <begin position="266"/>
        <end position="281"/>
    </location>
</feature>
<dbReference type="InterPro" id="IPR027417">
    <property type="entry name" value="P-loop_NTPase"/>
</dbReference>
<evidence type="ECO:0000313" key="6">
    <source>
        <dbReference type="Proteomes" id="UP001634394"/>
    </source>
</evidence>
<proteinExistence type="predicted"/>
<comment type="caution">
    <text evidence="5">The sequence shown here is derived from an EMBL/GenBank/DDBJ whole genome shotgun (WGS) entry which is preliminary data.</text>
</comment>
<keyword evidence="6" id="KW-1185">Reference proteome</keyword>
<protein>
    <recommendedName>
        <fullName evidence="4">PH domain-containing protein</fullName>
    </recommendedName>
</protein>
<organism evidence="5 6">
    <name type="scientific">Sinanodonta woodiana</name>
    <name type="common">Chinese pond mussel</name>
    <name type="synonym">Anodonta woodiana</name>
    <dbReference type="NCBI Taxonomy" id="1069815"/>
    <lineage>
        <taxon>Eukaryota</taxon>
        <taxon>Metazoa</taxon>
        <taxon>Spiralia</taxon>
        <taxon>Lophotrochozoa</taxon>
        <taxon>Mollusca</taxon>
        <taxon>Bivalvia</taxon>
        <taxon>Autobranchia</taxon>
        <taxon>Heteroconchia</taxon>
        <taxon>Palaeoheterodonta</taxon>
        <taxon>Unionida</taxon>
        <taxon>Unionoidea</taxon>
        <taxon>Unionidae</taxon>
        <taxon>Unioninae</taxon>
        <taxon>Sinanodonta</taxon>
    </lineage>
</organism>
<dbReference type="InterPro" id="IPR051282">
    <property type="entry name" value="Arf-GAP_GTPase_ANK_PH"/>
</dbReference>
<feature type="compositionally biased region" description="Low complexity" evidence="3">
    <location>
        <begin position="89"/>
        <end position="98"/>
    </location>
</feature>
<dbReference type="Gene3D" id="2.30.29.30">
    <property type="entry name" value="Pleckstrin-homology domain (PH domain)/Phosphotyrosine-binding domain (PTB)"/>
    <property type="match status" value="1"/>
</dbReference>
<feature type="compositionally biased region" description="Polar residues" evidence="3">
    <location>
        <begin position="63"/>
        <end position="72"/>
    </location>
</feature>
<gene>
    <name evidence="5" type="ORF">ACJMK2_022301</name>
</gene>
<feature type="region of interest" description="Disordered" evidence="3">
    <location>
        <begin position="261"/>
        <end position="281"/>
    </location>
</feature>
<keyword evidence="1" id="KW-0862">Zinc</keyword>
<reference evidence="5 6" key="1">
    <citation type="submission" date="2024-11" db="EMBL/GenBank/DDBJ databases">
        <title>Chromosome-level genome assembly of the freshwater bivalve Anodonta woodiana.</title>
        <authorList>
            <person name="Chen X."/>
        </authorList>
    </citation>
    <scope>NUCLEOTIDE SEQUENCE [LARGE SCALE GENOMIC DNA]</scope>
    <source>
        <strain evidence="5">MN2024</strain>
        <tissue evidence="5">Gills</tissue>
    </source>
</reference>
<dbReference type="InterPro" id="IPR001849">
    <property type="entry name" value="PH_domain"/>
</dbReference>
<dbReference type="InterPro" id="IPR011993">
    <property type="entry name" value="PH-like_dom_sf"/>
</dbReference>
<keyword evidence="1" id="KW-0863">Zinc-finger</keyword>